<dbReference type="OrthoDB" id="1550462at2"/>
<proteinExistence type="predicted"/>
<gene>
    <name evidence="1" type="ORF">BAR1_12505</name>
</gene>
<dbReference type="RefSeq" id="WP_118943323.1">
    <property type="nucleotide sequence ID" value="NZ_CP032125.1"/>
</dbReference>
<evidence type="ECO:0000313" key="2">
    <source>
        <dbReference type="Proteomes" id="UP000261704"/>
    </source>
</evidence>
<dbReference type="EMBL" id="CP032125">
    <property type="protein sequence ID" value="AXX98669.1"/>
    <property type="molecule type" value="Genomic_DNA"/>
</dbReference>
<dbReference type="AlphaFoldDB" id="A0A347UIJ1"/>
<dbReference type="SUPFAM" id="SSF109709">
    <property type="entry name" value="KorB DNA-binding domain-like"/>
    <property type="match status" value="1"/>
</dbReference>
<reference evidence="1 2" key="1">
    <citation type="submission" date="2018-09" db="EMBL/GenBank/DDBJ databases">
        <title>Profundibacter amoris BAR1 gen. nov., sp. nov., a new member of the Roseobacter clade isolated at Lokis Castle Vent Field on the Arctic Mid-Oceanic Ridge.</title>
        <authorList>
            <person name="Le Moine Bauer S."/>
            <person name="Sjoeberg A.G."/>
            <person name="L'Haridon S."/>
            <person name="Stokke R."/>
            <person name="Roalkvam I."/>
            <person name="Steen I.H."/>
            <person name="Dahle H."/>
        </authorList>
    </citation>
    <scope>NUCLEOTIDE SEQUENCE [LARGE SCALE GENOMIC DNA]</scope>
    <source>
        <strain evidence="1 2">BAR1</strain>
    </source>
</reference>
<dbReference type="KEGG" id="pamo:BAR1_12505"/>
<evidence type="ECO:0000313" key="1">
    <source>
        <dbReference type="EMBL" id="AXX98669.1"/>
    </source>
</evidence>
<keyword evidence="2" id="KW-1185">Reference proteome</keyword>
<accession>A0A347UIJ1</accession>
<name>A0A347UIJ1_9RHOB</name>
<organism evidence="1 2">
    <name type="scientific">Profundibacter amoris</name>
    <dbReference type="NCBI Taxonomy" id="2171755"/>
    <lineage>
        <taxon>Bacteria</taxon>
        <taxon>Pseudomonadati</taxon>
        <taxon>Pseudomonadota</taxon>
        <taxon>Alphaproteobacteria</taxon>
        <taxon>Rhodobacterales</taxon>
        <taxon>Paracoccaceae</taxon>
        <taxon>Profundibacter</taxon>
    </lineage>
</organism>
<evidence type="ECO:0008006" key="3">
    <source>
        <dbReference type="Google" id="ProtNLM"/>
    </source>
</evidence>
<dbReference type="Proteomes" id="UP000261704">
    <property type="component" value="Chromosome"/>
</dbReference>
<protein>
    <recommendedName>
        <fullName evidence="3">Bacteriophage-related protein</fullName>
    </recommendedName>
</protein>
<sequence length="128" mass="14765">MTTPDTIRIFVPLEYRRRNGRTQILPPENRLDAEDRQQDPHILRALTRAWEWRRKLETGEANTISDLAAAEGLSDRFVSRQIRIAYLAPMVVDRLVVKQEIPAVKISDLIDIAAKPWGEQEGMVFDNL</sequence>